<reference evidence="3" key="1">
    <citation type="journal article" date="2016" name="Front. Microbiol.">
        <title>Genome Sequence of the Piezophilic, Mesophilic Sulfate-Reducing Bacterium Desulfovibrio indicus J2T.</title>
        <authorList>
            <person name="Cao J."/>
            <person name="Maignien L."/>
            <person name="Shao Z."/>
            <person name="Alain K."/>
            <person name="Jebbar M."/>
        </authorList>
    </citation>
    <scope>NUCLEOTIDE SEQUENCE</scope>
    <source>
        <strain evidence="3">NBRC 103626</strain>
    </source>
</reference>
<dbReference type="AlphaFoldDB" id="A0AA37M9X1"/>
<evidence type="ECO:0000313" key="4">
    <source>
        <dbReference type="Proteomes" id="UP001055108"/>
    </source>
</evidence>
<dbReference type="PANTHER" id="PTHR34183:SF8">
    <property type="entry name" value="ENDOLYTIC PEPTIDOGLYCAN TRANSGLYCOSYLASE RLPA-RELATED"/>
    <property type="match status" value="1"/>
</dbReference>
<evidence type="ECO:0000313" key="3">
    <source>
        <dbReference type="EMBL" id="GJD78030.1"/>
    </source>
</evidence>
<dbReference type="EC" id="4.2.2.-" evidence="1"/>
<dbReference type="InterPro" id="IPR036908">
    <property type="entry name" value="RlpA-like_sf"/>
</dbReference>
<reference evidence="3" key="2">
    <citation type="submission" date="2021-08" db="EMBL/GenBank/DDBJ databases">
        <authorList>
            <person name="Tani A."/>
            <person name="Ola A."/>
            <person name="Ogura Y."/>
            <person name="Katsura K."/>
            <person name="Hayashi T."/>
        </authorList>
    </citation>
    <scope>NUCLEOTIDE SEQUENCE</scope>
    <source>
        <strain evidence="3">NBRC 103626</strain>
    </source>
</reference>
<name>A0AA37M9X1_9HYPH</name>
<accession>A0AA37M9X1</accession>
<keyword evidence="4" id="KW-1185">Reference proteome</keyword>
<sequence precursor="true">MILRHLALRAALACLMLATTPACADWVGRASWYGPESGARRADGRPFRPEAPGAAHWTLPLGTRVRVTDLATGRHVDVTVNDRGPHPRLHRLIDLSLGVARALGIVERGVVTVRVVRL</sequence>
<comment type="similarity">
    <text evidence="1">Belongs to the RlpA family.</text>
</comment>
<dbReference type="EMBL" id="BPQM01000026">
    <property type="protein sequence ID" value="GJD78030.1"/>
    <property type="molecule type" value="Genomic_DNA"/>
</dbReference>
<dbReference type="GO" id="GO:0071555">
    <property type="term" value="P:cell wall organization"/>
    <property type="evidence" value="ECO:0007669"/>
    <property type="project" value="UniProtKB-KW"/>
</dbReference>
<dbReference type="CDD" id="cd22268">
    <property type="entry name" value="DPBB_RlpA-like"/>
    <property type="match status" value="1"/>
</dbReference>
<feature type="signal peptide" evidence="1">
    <location>
        <begin position="1"/>
        <end position="24"/>
    </location>
</feature>
<protein>
    <recommendedName>
        <fullName evidence="1">Endolytic peptidoglycan transglycosylase RlpA</fullName>
        <ecNumber evidence="1">4.2.2.-</ecNumber>
    </recommendedName>
</protein>
<dbReference type="Gene3D" id="2.40.40.10">
    <property type="entry name" value="RlpA-like domain"/>
    <property type="match status" value="1"/>
</dbReference>
<dbReference type="SUPFAM" id="SSF50685">
    <property type="entry name" value="Barwin-like endoglucanases"/>
    <property type="match status" value="1"/>
</dbReference>
<proteinExistence type="inferred from homology"/>
<dbReference type="HAMAP" id="MF_02071">
    <property type="entry name" value="RlpA"/>
    <property type="match status" value="1"/>
</dbReference>
<dbReference type="GO" id="GO:0000270">
    <property type="term" value="P:peptidoglycan metabolic process"/>
    <property type="evidence" value="ECO:0007669"/>
    <property type="project" value="UniProtKB-UniRule"/>
</dbReference>
<organism evidence="3 4">
    <name type="scientific">Methylobacterium gregans</name>
    <dbReference type="NCBI Taxonomy" id="374424"/>
    <lineage>
        <taxon>Bacteria</taxon>
        <taxon>Pseudomonadati</taxon>
        <taxon>Pseudomonadota</taxon>
        <taxon>Alphaproteobacteria</taxon>
        <taxon>Hyphomicrobiales</taxon>
        <taxon>Methylobacteriaceae</taxon>
        <taxon>Methylobacterium</taxon>
    </lineage>
</organism>
<feature type="domain" description="RlpA-like protein double-psi beta-barrel" evidence="2">
    <location>
        <begin position="28"/>
        <end position="115"/>
    </location>
</feature>
<evidence type="ECO:0000259" key="2">
    <source>
        <dbReference type="Pfam" id="PF03330"/>
    </source>
</evidence>
<gene>
    <name evidence="3" type="primary">rlpA_2</name>
    <name evidence="1" type="synonym">rlpA</name>
    <name evidence="3" type="ORF">NBEOAGPD_1242</name>
</gene>
<dbReference type="GO" id="GO:0008932">
    <property type="term" value="F:lytic endotransglycosylase activity"/>
    <property type="evidence" value="ECO:0007669"/>
    <property type="project" value="UniProtKB-UniRule"/>
</dbReference>
<keyword evidence="1" id="KW-0456">Lyase</keyword>
<dbReference type="Pfam" id="PF03330">
    <property type="entry name" value="DPBB_1"/>
    <property type="match status" value="1"/>
</dbReference>
<keyword evidence="1" id="KW-0961">Cell wall biogenesis/degradation</keyword>
<dbReference type="Proteomes" id="UP001055108">
    <property type="component" value="Unassembled WGS sequence"/>
</dbReference>
<comment type="caution">
    <text evidence="3">The sequence shown here is derived from an EMBL/GenBank/DDBJ whole genome shotgun (WGS) entry which is preliminary data.</text>
</comment>
<feature type="chain" id="PRO_5041496837" description="Endolytic peptidoglycan transglycosylase RlpA" evidence="1">
    <location>
        <begin position="25"/>
        <end position="118"/>
    </location>
</feature>
<comment type="function">
    <text evidence="1">Lytic transglycosylase with a strong preference for naked glycan strands that lack stem peptides.</text>
</comment>
<evidence type="ECO:0000256" key="1">
    <source>
        <dbReference type="HAMAP-Rule" id="MF_02071"/>
    </source>
</evidence>
<keyword evidence="1" id="KW-0732">Signal</keyword>
<dbReference type="PANTHER" id="PTHR34183">
    <property type="entry name" value="ENDOLYTIC PEPTIDOGLYCAN TRANSGLYCOSYLASE RLPA"/>
    <property type="match status" value="1"/>
</dbReference>
<dbReference type="InterPro" id="IPR009009">
    <property type="entry name" value="RlpA-like_DPBB"/>
</dbReference>
<dbReference type="RefSeq" id="WP_238301761.1">
    <property type="nucleotide sequence ID" value="NZ_BPQM01000026.1"/>
</dbReference>
<dbReference type="InterPro" id="IPR034718">
    <property type="entry name" value="RlpA"/>
</dbReference>